<protein>
    <submittedName>
        <fullName evidence="1">Uncharacterized protein</fullName>
    </submittedName>
</protein>
<accession>A0A1M5GYY9</accession>
<dbReference type="EMBL" id="LT670817">
    <property type="protein sequence ID" value="SHG08887.1"/>
    <property type="molecule type" value="Genomic_DNA"/>
</dbReference>
<dbReference type="Proteomes" id="UP000189796">
    <property type="component" value="Chromosome I"/>
</dbReference>
<name>A0A1M5GYY9_9BRAD</name>
<gene>
    <name evidence="1" type="ORF">SAMN05443248_0239</name>
</gene>
<sequence>MFKYHTTKLNFRHASLDQAAPFESNSPLSKPELCPLVIVGWLVVLALAFL</sequence>
<reference evidence="1 2" key="1">
    <citation type="submission" date="2016-11" db="EMBL/GenBank/DDBJ databases">
        <authorList>
            <person name="Jaros S."/>
            <person name="Januszkiewicz K."/>
            <person name="Wedrychowicz H."/>
        </authorList>
    </citation>
    <scope>NUCLEOTIDE SEQUENCE [LARGE SCALE GENOMIC DNA]</scope>
    <source>
        <strain evidence="1 2">GAS138</strain>
    </source>
</reference>
<evidence type="ECO:0000313" key="1">
    <source>
        <dbReference type="EMBL" id="SHG08887.1"/>
    </source>
</evidence>
<organism evidence="1 2">
    <name type="scientific">Bradyrhizobium erythrophlei</name>
    <dbReference type="NCBI Taxonomy" id="1437360"/>
    <lineage>
        <taxon>Bacteria</taxon>
        <taxon>Pseudomonadati</taxon>
        <taxon>Pseudomonadota</taxon>
        <taxon>Alphaproteobacteria</taxon>
        <taxon>Hyphomicrobiales</taxon>
        <taxon>Nitrobacteraceae</taxon>
        <taxon>Bradyrhizobium</taxon>
    </lineage>
</organism>
<evidence type="ECO:0000313" key="2">
    <source>
        <dbReference type="Proteomes" id="UP000189796"/>
    </source>
</evidence>
<proteinExistence type="predicted"/>
<dbReference type="AlphaFoldDB" id="A0A1M5GYY9"/>